<name>A0AAV9TX48_9PEZI</name>
<feature type="region of interest" description="Disordered" evidence="1">
    <location>
        <begin position="1"/>
        <end position="431"/>
    </location>
</feature>
<feature type="compositionally biased region" description="Basic residues" evidence="1">
    <location>
        <begin position="40"/>
        <end position="52"/>
    </location>
</feature>
<evidence type="ECO:0000313" key="2">
    <source>
        <dbReference type="EMBL" id="KAK6330435.1"/>
    </source>
</evidence>
<comment type="caution">
    <text evidence="2">The sequence shown here is derived from an EMBL/GenBank/DDBJ whole genome shotgun (WGS) entry which is preliminary data.</text>
</comment>
<sequence>MAPRTRSAGSTTRSKPKPDYTAHIRKRKTTAGSGDGISKSKTKAKPGPKPKSPKPLPGQPKPRGRPPKNLIANATAAAVAKPRGRPVSNVVSASGKPRGRPRKYALPTEKSNIIEKAVRAARDGVRATTSIGEKTAQAPSRRGRPPAGENRPKVPAGSSNLRGIRRPKSAEEKLVSAGQVPEKTSRKRQPTLAKESRDENEAATGLERAGRRTPRTTVTPKSTPQNKIKTKAVSNTASKSTSRNRSDVTTEKSIQDEDTKLSGTPVSTLKSRPTKSPVSRNKAATGKPSSNPLTTAPTDATTSAGTSTPGKHKASEDIRSEQKSGHLTLESPLASITSRPPPPPTPPPKTRTPKQTPKSTPKHSHTVRSTTSPRQSTEVVGKRARSEEREATIKDTAFPTSKRARTEERQLELNAHELGSLSGQPPNLSND</sequence>
<feature type="compositionally biased region" description="Polar residues" evidence="1">
    <location>
        <begin position="261"/>
        <end position="279"/>
    </location>
</feature>
<dbReference type="EMBL" id="JAVHNQ010000018">
    <property type="protein sequence ID" value="KAK6330435.1"/>
    <property type="molecule type" value="Genomic_DNA"/>
</dbReference>
<feature type="compositionally biased region" description="Basic and acidic residues" evidence="1">
    <location>
        <begin position="244"/>
        <end position="260"/>
    </location>
</feature>
<protein>
    <submittedName>
        <fullName evidence="2">Uncharacterized protein</fullName>
    </submittedName>
</protein>
<dbReference type="InterPro" id="IPR017956">
    <property type="entry name" value="AT_hook_DNA-bd_motif"/>
</dbReference>
<feature type="compositionally biased region" description="Basic and acidic residues" evidence="1">
    <location>
        <begin position="112"/>
        <end position="125"/>
    </location>
</feature>
<feature type="compositionally biased region" description="Basic and acidic residues" evidence="1">
    <location>
        <begin position="404"/>
        <end position="415"/>
    </location>
</feature>
<feature type="compositionally biased region" description="Polar residues" evidence="1">
    <location>
        <begin position="287"/>
        <end position="309"/>
    </location>
</feature>
<reference evidence="2 3" key="1">
    <citation type="submission" date="2019-10" db="EMBL/GenBank/DDBJ databases">
        <authorList>
            <person name="Palmer J.M."/>
        </authorList>
    </citation>
    <scope>NUCLEOTIDE SEQUENCE [LARGE SCALE GENOMIC DNA]</scope>
    <source>
        <strain evidence="2 3">TWF696</strain>
    </source>
</reference>
<gene>
    <name evidence="2" type="ORF">TWF696_003531</name>
</gene>
<keyword evidence="3" id="KW-1185">Reference proteome</keyword>
<dbReference type="Proteomes" id="UP001375240">
    <property type="component" value="Unassembled WGS sequence"/>
</dbReference>
<accession>A0AAV9TX48</accession>
<evidence type="ECO:0000313" key="3">
    <source>
        <dbReference type="Proteomes" id="UP001375240"/>
    </source>
</evidence>
<evidence type="ECO:0000256" key="1">
    <source>
        <dbReference type="SAM" id="MobiDB-lite"/>
    </source>
</evidence>
<dbReference type="AlphaFoldDB" id="A0AAV9TX48"/>
<proteinExistence type="predicted"/>
<feature type="compositionally biased region" description="Polar residues" evidence="1">
    <location>
        <begin position="215"/>
        <end position="243"/>
    </location>
</feature>
<feature type="compositionally biased region" description="Pro residues" evidence="1">
    <location>
        <begin position="339"/>
        <end position="350"/>
    </location>
</feature>
<feature type="compositionally biased region" description="Basic and acidic residues" evidence="1">
    <location>
        <begin position="313"/>
        <end position="324"/>
    </location>
</feature>
<dbReference type="SMART" id="SM00384">
    <property type="entry name" value="AT_hook"/>
    <property type="match status" value="3"/>
</dbReference>
<dbReference type="PRINTS" id="PR00929">
    <property type="entry name" value="ATHOOK"/>
</dbReference>
<feature type="compositionally biased region" description="Polar residues" evidence="1">
    <location>
        <begin position="421"/>
        <end position="431"/>
    </location>
</feature>
<feature type="compositionally biased region" description="Basic and acidic residues" evidence="1">
    <location>
        <begin position="380"/>
        <end position="393"/>
    </location>
</feature>
<organism evidence="2 3">
    <name type="scientific">Orbilia brochopaga</name>
    <dbReference type="NCBI Taxonomy" id="3140254"/>
    <lineage>
        <taxon>Eukaryota</taxon>
        <taxon>Fungi</taxon>
        <taxon>Dikarya</taxon>
        <taxon>Ascomycota</taxon>
        <taxon>Pezizomycotina</taxon>
        <taxon>Orbiliomycetes</taxon>
        <taxon>Orbiliales</taxon>
        <taxon>Orbiliaceae</taxon>
        <taxon>Orbilia</taxon>
    </lineage>
</organism>
<dbReference type="GO" id="GO:0003677">
    <property type="term" value="F:DNA binding"/>
    <property type="evidence" value="ECO:0007669"/>
    <property type="project" value="InterPro"/>
</dbReference>
<feature type="compositionally biased region" description="Polar residues" evidence="1">
    <location>
        <begin position="367"/>
        <end position="378"/>
    </location>
</feature>